<dbReference type="KEGG" id="mgm:Mmc1_2585"/>
<dbReference type="HOGENOM" id="CLU_1223506_0_0_5"/>
<dbReference type="STRING" id="156889.Mmc1_2585"/>
<reference evidence="2" key="1">
    <citation type="journal article" date="2009" name="Appl. Environ. Microbiol.">
        <title>Complete genome sequence of the chemolithoautotrophic marine magnetotactic coccus strain MC-1.</title>
        <authorList>
            <person name="Schubbe S."/>
            <person name="Williams T.J."/>
            <person name="Xie G."/>
            <person name="Kiss H.E."/>
            <person name="Brettin T.S."/>
            <person name="Martinez D."/>
            <person name="Ross C.A."/>
            <person name="Schuler D."/>
            <person name="Cox B.L."/>
            <person name="Nealson K.H."/>
            <person name="Bazylinski D.A."/>
        </authorList>
    </citation>
    <scope>NUCLEOTIDE SEQUENCE [LARGE SCALE GENOMIC DNA]</scope>
    <source>
        <strain evidence="2">ATCC BAA-1437 / JCM 17883 / MC-1</strain>
    </source>
</reference>
<dbReference type="Proteomes" id="UP000002586">
    <property type="component" value="Chromosome"/>
</dbReference>
<keyword evidence="2" id="KW-1185">Reference proteome</keyword>
<evidence type="ECO:0000313" key="1">
    <source>
        <dbReference type="EMBL" id="ABK45084.1"/>
    </source>
</evidence>
<evidence type="ECO:0000313" key="2">
    <source>
        <dbReference type="Proteomes" id="UP000002586"/>
    </source>
</evidence>
<gene>
    <name evidence="1" type="ordered locus">Mmc1_2585</name>
</gene>
<accession>A0LAU1</accession>
<proteinExistence type="predicted"/>
<organism evidence="1 2">
    <name type="scientific">Magnetococcus marinus (strain ATCC BAA-1437 / JCM 17883 / MC-1)</name>
    <dbReference type="NCBI Taxonomy" id="156889"/>
    <lineage>
        <taxon>Bacteria</taxon>
        <taxon>Pseudomonadati</taxon>
        <taxon>Pseudomonadota</taxon>
        <taxon>Magnetococcia</taxon>
        <taxon>Magnetococcales</taxon>
        <taxon>Magnetococcaceae</taxon>
        <taxon>Magnetococcus</taxon>
    </lineage>
</organism>
<reference evidence="1 2" key="2">
    <citation type="journal article" date="2012" name="Int. J. Syst. Evol. Microbiol.">
        <title>Magnetococcus marinus gen. nov., sp. nov., a marine, magnetotactic bacterium that represents a novel lineage (Magnetococcaceae fam. nov.; Magnetococcales ord. nov.) at the base of the Alphaproteobacteria.</title>
        <authorList>
            <person name="Bazylinski D.A."/>
            <person name="Williams T.J."/>
            <person name="Lefevre C.T."/>
            <person name="Berg R.J."/>
            <person name="Zhang C.L."/>
            <person name="Bowser S.S."/>
            <person name="Dean A.J."/>
            <person name="Beveridge T.J."/>
        </authorList>
    </citation>
    <scope>NUCLEOTIDE SEQUENCE [LARGE SCALE GENOMIC DNA]</scope>
    <source>
        <strain evidence="2">ATCC BAA-1437 / JCM 17883 / MC-1</strain>
    </source>
</reference>
<sequence length="226" mass="25128">MLVRHCSLGPLFWFLELGLVGCSHAQAGESSPLRVCDLHTGSTLYSGCHVVPCPRHLRGSYESISCPELCMSVDQKRRQKKLARKKDKRKKIGSNSNLSGMFSVAQRLAASTELPVFDSFVADTLFDRGIGNLILSRKVATGEFAFGCYLIDIWCLGVKNCFCNIIPAFQYDEFIKQARDRENIIPIHPTCLSKIVNSSQVSQFVDRSIGLIFANQIKGKAASYML</sequence>
<protein>
    <submittedName>
        <fullName evidence="1">Uncharacterized protein</fullName>
    </submittedName>
</protein>
<dbReference type="EMBL" id="CP000471">
    <property type="protein sequence ID" value="ABK45084.1"/>
    <property type="molecule type" value="Genomic_DNA"/>
</dbReference>
<dbReference type="AlphaFoldDB" id="A0LAU1"/>
<name>A0LAU1_MAGMM</name>